<dbReference type="Proteomes" id="UP000644756">
    <property type="component" value="Unassembled WGS sequence"/>
</dbReference>
<dbReference type="SUPFAM" id="SSF55729">
    <property type="entry name" value="Acyl-CoA N-acyltransferases (Nat)"/>
    <property type="match status" value="1"/>
</dbReference>
<sequence length="225" mass="25827">MHKKLIVFSEQKPVKVTIRNYTAEDFDAMIAIQQQSFPPPFPSELWWNKEQLHEHVTRFPEGALCAEADGKLIGSMTGLRVGDDQLGDTHSWSQITDDGYIRNHDPNGDSLYVVDICVVPEFRKAGIGKWLMLSMYEVVVHLRLKRLLGGGRMPGYHRYAHEATAEQYLNHVITGLWKDPVITFLLRCGRMPVGVVKNYLEDDESHNYAALMEWRNPFIKNGEEE</sequence>
<comment type="caution">
    <text evidence="2">The sequence shown here is derived from an EMBL/GenBank/DDBJ whole genome shotgun (WGS) entry which is preliminary data.</text>
</comment>
<dbReference type="InterPro" id="IPR000182">
    <property type="entry name" value="GNAT_dom"/>
</dbReference>
<evidence type="ECO:0000313" key="3">
    <source>
        <dbReference type="Proteomes" id="UP000644756"/>
    </source>
</evidence>
<dbReference type="EMBL" id="BMGR01000001">
    <property type="protein sequence ID" value="GGF89930.1"/>
    <property type="molecule type" value="Genomic_DNA"/>
</dbReference>
<name>A0A917CIS0_9BACL</name>
<dbReference type="AlphaFoldDB" id="A0A917CIS0"/>
<dbReference type="GO" id="GO:0016747">
    <property type="term" value="F:acyltransferase activity, transferring groups other than amino-acyl groups"/>
    <property type="evidence" value="ECO:0007669"/>
    <property type="project" value="InterPro"/>
</dbReference>
<proteinExistence type="predicted"/>
<dbReference type="PROSITE" id="PS51186">
    <property type="entry name" value="GNAT"/>
    <property type="match status" value="1"/>
</dbReference>
<reference evidence="2" key="1">
    <citation type="journal article" date="2014" name="Int. J. Syst. Evol. Microbiol.">
        <title>Complete genome sequence of Corynebacterium casei LMG S-19264T (=DSM 44701T), isolated from a smear-ripened cheese.</title>
        <authorList>
            <consortium name="US DOE Joint Genome Institute (JGI-PGF)"/>
            <person name="Walter F."/>
            <person name="Albersmeier A."/>
            <person name="Kalinowski J."/>
            <person name="Ruckert C."/>
        </authorList>
    </citation>
    <scope>NUCLEOTIDE SEQUENCE</scope>
    <source>
        <strain evidence="2">CGMCC 1.12987</strain>
    </source>
</reference>
<gene>
    <name evidence="2" type="primary">ykwB</name>
    <name evidence="2" type="ORF">GCM10010916_04100</name>
</gene>
<dbReference type="CDD" id="cd04301">
    <property type="entry name" value="NAT_SF"/>
    <property type="match status" value="1"/>
</dbReference>
<feature type="domain" description="N-acetyltransferase" evidence="1">
    <location>
        <begin position="16"/>
        <end position="217"/>
    </location>
</feature>
<evidence type="ECO:0000259" key="1">
    <source>
        <dbReference type="PROSITE" id="PS51186"/>
    </source>
</evidence>
<accession>A0A917CIS0</accession>
<dbReference type="InterPro" id="IPR016181">
    <property type="entry name" value="Acyl_CoA_acyltransferase"/>
</dbReference>
<dbReference type="Gene3D" id="3.40.630.30">
    <property type="match status" value="1"/>
</dbReference>
<keyword evidence="3" id="KW-1185">Reference proteome</keyword>
<protein>
    <submittedName>
        <fullName evidence="2">N-acetyltransferase YkwB</fullName>
    </submittedName>
</protein>
<dbReference type="RefSeq" id="WP_229724908.1">
    <property type="nucleotide sequence ID" value="NZ_BMGR01000001.1"/>
</dbReference>
<reference evidence="2" key="2">
    <citation type="submission" date="2020-09" db="EMBL/GenBank/DDBJ databases">
        <authorList>
            <person name="Sun Q."/>
            <person name="Zhou Y."/>
        </authorList>
    </citation>
    <scope>NUCLEOTIDE SEQUENCE</scope>
    <source>
        <strain evidence="2">CGMCC 1.12987</strain>
    </source>
</reference>
<dbReference type="Pfam" id="PF00583">
    <property type="entry name" value="Acetyltransf_1"/>
    <property type="match status" value="1"/>
</dbReference>
<evidence type="ECO:0000313" key="2">
    <source>
        <dbReference type="EMBL" id="GGF89930.1"/>
    </source>
</evidence>
<organism evidence="2 3">
    <name type="scientific">Paenibacillus abyssi</name>
    <dbReference type="NCBI Taxonomy" id="1340531"/>
    <lineage>
        <taxon>Bacteria</taxon>
        <taxon>Bacillati</taxon>
        <taxon>Bacillota</taxon>
        <taxon>Bacilli</taxon>
        <taxon>Bacillales</taxon>
        <taxon>Paenibacillaceae</taxon>
        <taxon>Paenibacillus</taxon>
    </lineage>
</organism>